<organism evidence="2 3">
    <name type="scientific">Actinomadura fulvescens</name>
    <dbReference type="NCBI Taxonomy" id="46160"/>
    <lineage>
        <taxon>Bacteria</taxon>
        <taxon>Bacillati</taxon>
        <taxon>Actinomycetota</taxon>
        <taxon>Actinomycetes</taxon>
        <taxon>Streptosporangiales</taxon>
        <taxon>Thermomonosporaceae</taxon>
        <taxon>Actinomadura</taxon>
    </lineage>
</organism>
<dbReference type="Proteomes" id="UP001501509">
    <property type="component" value="Unassembled WGS sequence"/>
</dbReference>
<dbReference type="Pfam" id="PF02811">
    <property type="entry name" value="PHP"/>
    <property type="match status" value="1"/>
</dbReference>
<proteinExistence type="predicted"/>
<dbReference type="PANTHER" id="PTHR42924">
    <property type="entry name" value="EXONUCLEASE"/>
    <property type="match status" value="1"/>
</dbReference>
<feature type="domain" description="Polymerase/histidinol phosphatase N-terminal" evidence="1">
    <location>
        <begin position="3"/>
        <end position="70"/>
    </location>
</feature>
<dbReference type="SMART" id="SM00481">
    <property type="entry name" value="POLIIIAc"/>
    <property type="match status" value="1"/>
</dbReference>
<dbReference type="InterPro" id="IPR004013">
    <property type="entry name" value="PHP_dom"/>
</dbReference>
<dbReference type="Gene3D" id="3.20.20.140">
    <property type="entry name" value="Metal-dependent hydrolases"/>
    <property type="match status" value="1"/>
</dbReference>
<name>A0ABP6C608_9ACTN</name>
<keyword evidence="3" id="KW-1185">Reference proteome</keyword>
<protein>
    <submittedName>
        <fullName evidence="2">PHP domain-containing protein</fullName>
    </submittedName>
</protein>
<accession>A0ABP6C608</accession>
<dbReference type="CDD" id="cd07438">
    <property type="entry name" value="PHP_HisPPase_AMP"/>
    <property type="match status" value="1"/>
</dbReference>
<dbReference type="RefSeq" id="WP_344543107.1">
    <property type="nucleotide sequence ID" value="NZ_BAAATD010000005.1"/>
</dbReference>
<dbReference type="InterPro" id="IPR016195">
    <property type="entry name" value="Pol/histidinol_Pase-like"/>
</dbReference>
<dbReference type="SUPFAM" id="SSF89550">
    <property type="entry name" value="PHP domain-like"/>
    <property type="match status" value="1"/>
</dbReference>
<dbReference type="PANTHER" id="PTHR42924:SF3">
    <property type="entry name" value="POLYMERASE_HISTIDINOL PHOSPHATASE N-TERMINAL DOMAIN-CONTAINING PROTEIN"/>
    <property type="match status" value="1"/>
</dbReference>
<evidence type="ECO:0000259" key="1">
    <source>
        <dbReference type="SMART" id="SM00481"/>
    </source>
</evidence>
<dbReference type="Gene3D" id="1.10.150.650">
    <property type="match status" value="1"/>
</dbReference>
<dbReference type="InterPro" id="IPR003141">
    <property type="entry name" value="Pol/His_phosphatase_N"/>
</dbReference>
<gene>
    <name evidence="2" type="ORF">GCM10010411_40980</name>
</gene>
<reference evidence="3" key="1">
    <citation type="journal article" date="2019" name="Int. J. Syst. Evol. Microbiol.">
        <title>The Global Catalogue of Microorganisms (GCM) 10K type strain sequencing project: providing services to taxonomists for standard genome sequencing and annotation.</title>
        <authorList>
            <consortium name="The Broad Institute Genomics Platform"/>
            <consortium name="The Broad Institute Genome Sequencing Center for Infectious Disease"/>
            <person name="Wu L."/>
            <person name="Ma J."/>
        </authorList>
    </citation>
    <scope>NUCLEOTIDE SEQUENCE [LARGE SCALE GENOMIC DNA]</scope>
    <source>
        <strain evidence="3">JCM 6833</strain>
    </source>
</reference>
<sequence length="284" mass="30289">MRIDLHCHSDVSDGTRSPAEVMRRARQAGLDVVALTDHDTVAGWREAAETAAALPGGPEFVPGIELSCKKNGDSLHLLGYLFDPEQPELAAELARIRDDRVIRARRMVKRLRELGVDVTWDQVRALAGGESVGRPHIAGAMVAAGAVRAIDDAFTPDWIAPGGRAHVDRYALDPVRAVRLLNGAGGVSVLAHPRARKRGYVFGGEVIEELAAAGLGGVEADHPDHAPADRARLRDLAGDLGLVVTGGSDDHGALTGDRLGRETTVPAAYRTMISERLPADPRSR</sequence>
<evidence type="ECO:0000313" key="2">
    <source>
        <dbReference type="EMBL" id="GAA2602856.1"/>
    </source>
</evidence>
<dbReference type="InterPro" id="IPR052018">
    <property type="entry name" value="PHP_domain"/>
</dbReference>
<dbReference type="EMBL" id="BAAATD010000005">
    <property type="protein sequence ID" value="GAA2602856.1"/>
    <property type="molecule type" value="Genomic_DNA"/>
</dbReference>
<evidence type="ECO:0000313" key="3">
    <source>
        <dbReference type="Proteomes" id="UP001501509"/>
    </source>
</evidence>
<comment type="caution">
    <text evidence="2">The sequence shown here is derived from an EMBL/GenBank/DDBJ whole genome shotgun (WGS) entry which is preliminary data.</text>
</comment>